<dbReference type="EMBL" id="CP029619">
    <property type="protein sequence ID" value="AWN81814.1"/>
    <property type="molecule type" value="Genomic_DNA"/>
</dbReference>
<dbReference type="KEGG" id="cher:DK880_00492"/>
<dbReference type="AlphaFoldDB" id="A0A2Z3LHA4"/>
<accession>A0A2Z3LHA4</accession>
<keyword evidence="2" id="KW-1185">Reference proteome</keyword>
<gene>
    <name evidence="1" type="ORF">DK880_00492</name>
</gene>
<evidence type="ECO:0000313" key="1">
    <source>
        <dbReference type="EMBL" id="AWN81814.1"/>
    </source>
</evidence>
<protein>
    <submittedName>
        <fullName evidence="1">Uncharacterized protein</fullName>
    </submittedName>
</protein>
<proteinExistence type="predicted"/>
<evidence type="ECO:0000313" key="2">
    <source>
        <dbReference type="Proteomes" id="UP000245872"/>
    </source>
</evidence>
<dbReference type="Proteomes" id="UP000245872">
    <property type="component" value="Chromosome"/>
</dbReference>
<reference evidence="1 2" key="1">
    <citation type="submission" date="2018-05" db="EMBL/GenBank/DDBJ databases">
        <title>Candidatus Cardinium hertigii Genome Assembly.</title>
        <authorList>
            <person name="Showmaker K.C."/>
            <person name="Walden K.O."/>
            <person name="Fields C.J."/>
            <person name="Lambert K.N."/>
            <person name="Hudson M.E."/>
        </authorList>
    </citation>
    <scope>NUCLEOTIDE SEQUENCE [LARGE SCALE GENOMIC DNA]</scope>
    <source>
        <strain evidence="2">cHgTN10</strain>
    </source>
</reference>
<sequence length="44" mass="5097">MWVLESYYFTGYDAIGYAIGREVSLLRYLFWGKLRGGLSRTEAS</sequence>
<name>A0A2Z3LHA4_9BACT</name>
<organism evidence="1 2">
    <name type="scientific">Candidatus Cardinium hertigii</name>
    <dbReference type="NCBI Taxonomy" id="247481"/>
    <lineage>
        <taxon>Bacteria</taxon>
        <taxon>Pseudomonadati</taxon>
        <taxon>Bacteroidota</taxon>
        <taxon>Cytophagia</taxon>
        <taxon>Cytophagales</taxon>
        <taxon>Amoebophilaceae</taxon>
        <taxon>Candidatus Cardinium</taxon>
    </lineage>
</organism>